<feature type="compositionally biased region" description="Acidic residues" evidence="6">
    <location>
        <begin position="1327"/>
        <end position="1341"/>
    </location>
</feature>
<dbReference type="VEuPathDB" id="GiardiaDB:DHA2_151040"/>
<organism evidence="8 9">
    <name type="scientific">Giardia intestinalis</name>
    <name type="common">Giardia lamblia</name>
    <dbReference type="NCBI Taxonomy" id="5741"/>
    <lineage>
        <taxon>Eukaryota</taxon>
        <taxon>Metamonada</taxon>
        <taxon>Diplomonadida</taxon>
        <taxon>Hexamitidae</taxon>
        <taxon>Giardiinae</taxon>
        <taxon>Giardia</taxon>
    </lineage>
</organism>
<dbReference type="InterPro" id="IPR011004">
    <property type="entry name" value="Trimer_LpxA-like_sf"/>
</dbReference>
<dbReference type="GO" id="GO:0009245">
    <property type="term" value="P:lipid A biosynthetic process"/>
    <property type="evidence" value="ECO:0007669"/>
    <property type="project" value="UniProtKB-KW"/>
</dbReference>
<keyword evidence="2" id="KW-0441">Lipid A biosynthesis</keyword>
<proteinExistence type="predicted"/>
<keyword evidence="1" id="KW-0444">Lipid biosynthesis</keyword>
<dbReference type="SUPFAM" id="SSF51161">
    <property type="entry name" value="Trimeric LpxA-like enzymes"/>
    <property type="match status" value="1"/>
</dbReference>
<dbReference type="InterPro" id="IPR056729">
    <property type="entry name" value="GMPPB_C"/>
</dbReference>
<evidence type="ECO:0000256" key="1">
    <source>
        <dbReference type="ARBA" id="ARBA00022516"/>
    </source>
</evidence>
<keyword evidence="3" id="KW-0808">Transferase</keyword>
<dbReference type="VEuPathDB" id="GiardiaDB:GL50581_1375"/>
<reference evidence="9" key="1">
    <citation type="submission" date="2012-02" db="EMBL/GenBank/DDBJ databases">
        <title>Genome sequencing of Giardia lamblia Genotypes A2 and B isolates (DH and GS) and comparative analysis with the genomes of Genotypes A1 and E (WB and Pig).</title>
        <authorList>
            <person name="Adam R."/>
            <person name="Dahlstrom E."/>
            <person name="Martens C."/>
            <person name="Bruno D."/>
            <person name="Barbian K."/>
            <person name="Porcella S.F."/>
            <person name="Nash T."/>
        </authorList>
    </citation>
    <scope>NUCLEOTIDE SEQUENCE</scope>
    <source>
        <strain evidence="9">DH</strain>
    </source>
</reference>
<dbReference type="VEuPathDB" id="GiardiaDB:GL50803_0039587"/>
<evidence type="ECO:0000256" key="5">
    <source>
        <dbReference type="ARBA" id="ARBA00023315"/>
    </source>
</evidence>
<dbReference type="InterPro" id="IPR007691">
    <property type="entry name" value="LpxD"/>
</dbReference>
<dbReference type="Gene3D" id="2.160.10.10">
    <property type="entry name" value="Hexapeptide repeat proteins"/>
    <property type="match status" value="1"/>
</dbReference>
<dbReference type="Gene3D" id="3.90.550.10">
    <property type="entry name" value="Spore Coat Polysaccharide Biosynthesis Protein SpsA, Chain A"/>
    <property type="match status" value="1"/>
</dbReference>
<dbReference type="VEuPathDB" id="GiardiaDB:QR46_3919"/>
<name>V6TQK1_GIAIN</name>
<evidence type="ECO:0000256" key="4">
    <source>
        <dbReference type="ARBA" id="ARBA00023098"/>
    </source>
</evidence>
<feature type="domain" description="Mannose-1-phosphate guanyltransferase C-terminal" evidence="7">
    <location>
        <begin position="393"/>
        <end position="479"/>
    </location>
</feature>
<dbReference type="Proteomes" id="UP000018320">
    <property type="component" value="Unassembled WGS sequence"/>
</dbReference>
<evidence type="ECO:0000313" key="9">
    <source>
        <dbReference type="Proteomes" id="UP000018320"/>
    </source>
</evidence>
<feature type="region of interest" description="Disordered" evidence="6">
    <location>
        <begin position="1303"/>
        <end position="1341"/>
    </location>
</feature>
<evidence type="ECO:0000313" key="8">
    <source>
        <dbReference type="EMBL" id="ESU39290.1"/>
    </source>
</evidence>
<gene>
    <name evidence="8" type="ORF">DHA2_151040</name>
</gene>
<protein>
    <submittedName>
        <fullName evidence="8">Variant-specific surface protein</fullName>
    </submittedName>
</protein>
<evidence type="ECO:0000256" key="6">
    <source>
        <dbReference type="SAM" id="MobiDB-lite"/>
    </source>
</evidence>
<evidence type="ECO:0000256" key="2">
    <source>
        <dbReference type="ARBA" id="ARBA00022556"/>
    </source>
</evidence>
<keyword evidence="5" id="KW-0012">Acyltransferase</keyword>
<comment type="caution">
    <text evidence="8">The sequence shown here is derived from an EMBL/GenBank/DDBJ whole genome shotgun (WGS) entry which is preliminary data.</text>
</comment>
<dbReference type="SUPFAM" id="SSF53448">
    <property type="entry name" value="Nucleotide-diphospho-sugar transferases"/>
    <property type="match status" value="1"/>
</dbReference>
<reference evidence="8 9" key="2">
    <citation type="journal article" date="2013" name="Genome Biol. Evol.">
        <title>Genome sequencing of Giardia lamblia genotypes A2 and B isolates (DH and GS) and comparative analysis with the genomes of genotypes A1 and E (WB and Pig).</title>
        <authorList>
            <person name="Adam R.D."/>
            <person name="Dahlstrom E.W."/>
            <person name="Martens C.A."/>
            <person name="Bruno D.P."/>
            <person name="Barbian K.D."/>
            <person name="Ricklefs S.M."/>
            <person name="Hernandez M.M."/>
            <person name="Narla N.P."/>
            <person name="Patel R.B."/>
            <person name="Porcella S.F."/>
            <person name="Nash T.E."/>
        </authorList>
    </citation>
    <scope>NUCLEOTIDE SEQUENCE [LARGE SCALE GENOMIC DNA]</scope>
    <source>
        <strain evidence="8 9">DH</strain>
    </source>
</reference>
<accession>V6TQK1</accession>
<dbReference type="EMBL" id="AHGT01000004">
    <property type="protein sequence ID" value="ESU39290.1"/>
    <property type="molecule type" value="Genomic_DNA"/>
</dbReference>
<dbReference type="GO" id="GO:0016410">
    <property type="term" value="F:N-acyltransferase activity"/>
    <property type="evidence" value="ECO:0007669"/>
    <property type="project" value="InterPro"/>
</dbReference>
<dbReference type="PANTHER" id="PTHR43378">
    <property type="entry name" value="UDP-3-O-ACYLGLUCOSAMINE N-ACYLTRANSFERASE"/>
    <property type="match status" value="1"/>
</dbReference>
<dbReference type="PANTHER" id="PTHR43378:SF2">
    <property type="entry name" value="UDP-3-O-ACYLGLUCOSAMINE N-ACYLTRANSFERASE 1, MITOCHONDRIAL-RELATED"/>
    <property type="match status" value="1"/>
</dbReference>
<evidence type="ECO:0000259" key="7">
    <source>
        <dbReference type="Pfam" id="PF25087"/>
    </source>
</evidence>
<evidence type="ECO:0000256" key="3">
    <source>
        <dbReference type="ARBA" id="ARBA00022679"/>
    </source>
</evidence>
<dbReference type="Pfam" id="PF25087">
    <property type="entry name" value="GMPPB_C"/>
    <property type="match status" value="1"/>
</dbReference>
<dbReference type="InterPro" id="IPR029044">
    <property type="entry name" value="Nucleotide-diphossugar_trans"/>
</dbReference>
<sequence>MMAIDGHLFFNWWRLASSLARKFPVSICPSLWFCIKMPPVTHAIILADTYSSFLDPIVRDTPALLLKIGGVYLLDILIHRLCTSGIDSITIVAYNYASTIQRYVDEDCHWSPKLRNVATHSILKDTLFDAAQPLIPNTVSIRVLQSSDRSIYACLKKAFGDSPDIKKSYEGQLGTISQFLLIDGPAFTNLNFAKAFDYHVALTNLHSGDNTDYLLTAILSMHTETSSLRPLIAPSIIIRDPETCELKSLIVDVANSSAQIDLELPFEDKCHMNISSNLYLTGFYIVNLNFIKFFVTNETFEDTESMHTFLSSALDSKSDYSIKMGTYLLEKCESGITIDSPRLYQELNKAYIKGYFRPYSPETNWIYYKGTKTQFRSVLDWVSTGATQLQSCGTLYCDESTSIPPNTIIGGDSLVHRNCTLEDGLTIDNSTLCDNVFIGAGSKIIDTLINSQTTIGKNCVLRRCYVGSNVHIEDGISLPCGSMVGNGVTLNSEILYQAIKMTFQAYFHCNFQAYLSFIIRYFLYLDDRIENALETAGFTLGSPLPCFHATKATEAEQPEPDVDEATCETVGKLLLPDHIEKLKLLQSHQDTICRFFKNEISTLPSTIIVRFIPPIFLTATRPSLSVLREYQANSTSQYMPESNLQGISPEFKTINICRSIPRQGSVPTLAAASADQSSHLLPPKHVSVYSRASTKMSLEEEEKNTFLADMISGTVPITELAWPGVTQTTLNPLPNTSKYDEFFQSLVSCASNEVLQRPTEDDASSVLLFNQTDLDAQIDVADFNNVETSEESEQSEVFTNIGSSADAHHEIPGGQKSNKISPRNIYSAPRHSETISYNSSQHRADYSMCSIHGSESESSRHAHAPTASKLSLYTLPYYIIRSLNDTEKIRDPRQSMRASFVGDVLLEKLPDGYPGLLTTSLKYLMFSGFVFKSSFYAFFDCRKMSYMTLMGMDSLPASMCRPLPYIRHIASLKDIPPHKLSAFDIDKDILDACKQEKQLTDIVGDEARKQRSLAQFKETVRDLLVDAFAALLNTSKPGHSKSKSFTGTSEDNSLIEVDDERMNLSATLSSIQMRGLNRADGGCGHADISGTILNKLVTDFRTAVKAAEDCKLNTNLQGAAAIFAHFIYLYVFLGPDLFKRLDPREDNHIPSKYIIEQKHIVSLPESESCSSKLYMDPSQGCDDVLSIPPLRTALANFSCICKFFFSEGFSNSIFWSDYDEDDGEEEFVLKLIEFIVLFFNKTIVHEEISTILVELFTVLHESGGISIQTLMKCKGILSTSDDEIDIALHDCVFVQLEKLHEDELPGSGQRGSEADDPAAFAKNETSESYEYEYYEEEEEQY</sequence>
<keyword evidence="4" id="KW-0443">Lipid metabolism</keyword>
<dbReference type="GO" id="GO:0016020">
    <property type="term" value="C:membrane"/>
    <property type="evidence" value="ECO:0007669"/>
    <property type="project" value="GOC"/>
</dbReference>